<evidence type="ECO:0000256" key="2">
    <source>
        <dbReference type="ARBA" id="ARBA00021483"/>
    </source>
</evidence>
<keyword evidence="3" id="KW-0963">Cytoplasm</keyword>
<dbReference type="Gene3D" id="2.30.30.40">
    <property type="entry name" value="SH3 Domains"/>
    <property type="match status" value="2"/>
</dbReference>
<dbReference type="InterPro" id="IPR036061">
    <property type="entry name" value="CheW-like_dom_sf"/>
</dbReference>
<dbReference type="SMART" id="SM00260">
    <property type="entry name" value="CheW"/>
    <property type="match status" value="3"/>
</dbReference>
<evidence type="ECO:0000256" key="1">
    <source>
        <dbReference type="ARBA" id="ARBA00004496"/>
    </source>
</evidence>
<feature type="region of interest" description="Disordered" evidence="4">
    <location>
        <begin position="474"/>
        <end position="499"/>
    </location>
</feature>
<dbReference type="GO" id="GO:0006935">
    <property type="term" value="P:chemotaxis"/>
    <property type="evidence" value="ECO:0007669"/>
    <property type="project" value="InterPro"/>
</dbReference>
<dbReference type="PANTHER" id="PTHR22617">
    <property type="entry name" value="CHEMOTAXIS SENSOR HISTIDINE KINASE-RELATED"/>
    <property type="match status" value="1"/>
</dbReference>
<comment type="subcellular location">
    <subcellularLocation>
        <location evidence="1">Cytoplasm</location>
    </subcellularLocation>
</comment>
<name>A0A1M6PF34_9PROT</name>
<evidence type="ECO:0000313" key="7">
    <source>
        <dbReference type="Proteomes" id="UP000184387"/>
    </source>
</evidence>
<dbReference type="STRING" id="198092.SAMN02745194_04088"/>
<evidence type="ECO:0000256" key="4">
    <source>
        <dbReference type="SAM" id="MobiDB-lite"/>
    </source>
</evidence>
<proteinExistence type="predicted"/>
<accession>A0A1M6PF34</accession>
<protein>
    <recommendedName>
        <fullName evidence="2">Chemotaxis protein CheW</fullName>
    </recommendedName>
</protein>
<gene>
    <name evidence="6" type="ORF">SAMN02745194_04088</name>
</gene>
<dbReference type="GO" id="GO:0005829">
    <property type="term" value="C:cytosol"/>
    <property type="evidence" value="ECO:0007669"/>
    <property type="project" value="TreeGrafter"/>
</dbReference>
<dbReference type="RefSeq" id="WP_073138179.1">
    <property type="nucleotide sequence ID" value="NZ_FQZF01000030.1"/>
</dbReference>
<evidence type="ECO:0000259" key="5">
    <source>
        <dbReference type="PROSITE" id="PS50851"/>
    </source>
</evidence>
<sequence length="499" mass="50863">MAPSAREPSAQAAGAAEALTVMVAGQELALPAGAVQEVLRPRPVTRVPHAPPGLLGLINLRGAVLPVASLAQLMELEAAPPSAAARIVVVNGRAPVGLLVDSVSVLGGEGGARRVELDALLVRGFGSLARRGAAGQAPGGAAAAGAVPEARAEELALIGFVLAGQDYALPLDKVVAVARLPEEVTAVPRTGQAMLGVTAFRGGLLPLVSPHALLGLPAGEMDAGRGRVLVVRMGRAAVGLVVDRMTAILRLPESAIDPVPPVLTRGAGEARVEAIGRLDGGRRLVSVLSPARLFDDQTASRILADAREAEGMAGTVGEAAEQFVVFRLGEEHYGLPIAAVDEVARRPESLTRIPRAPAFVEGVMNLRGSVVPVIDQRRRFGTAGVAEGRGRRIVVVTLEGLRAGFAVDAVTEVLSLPVAALAPAPELAAGEATVFDRIATVERDGRMILLIEPKALLDAAERDLLAAIAAKAAAGEARAGSGGRSGARSRGESGAAPAS</sequence>
<dbReference type="AlphaFoldDB" id="A0A1M6PF34"/>
<feature type="domain" description="CheW-like" evidence="5">
    <location>
        <begin position="15"/>
        <end position="156"/>
    </location>
</feature>
<dbReference type="Proteomes" id="UP000184387">
    <property type="component" value="Unassembled WGS sequence"/>
</dbReference>
<dbReference type="SUPFAM" id="SSF50341">
    <property type="entry name" value="CheW-like"/>
    <property type="match status" value="3"/>
</dbReference>
<organism evidence="6 7">
    <name type="scientific">Muricoccus roseus</name>
    <dbReference type="NCBI Taxonomy" id="198092"/>
    <lineage>
        <taxon>Bacteria</taxon>
        <taxon>Pseudomonadati</taxon>
        <taxon>Pseudomonadota</taxon>
        <taxon>Alphaproteobacteria</taxon>
        <taxon>Acetobacterales</taxon>
        <taxon>Roseomonadaceae</taxon>
        <taxon>Muricoccus</taxon>
    </lineage>
</organism>
<dbReference type="InterPro" id="IPR039315">
    <property type="entry name" value="CheW"/>
</dbReference>
<dbReference type="GO" id="GO:0007165">
    <property type="term" value="P:signal transduction"/>
    <property type="evidence" value="ECO:0007669"/>
    <property type="project" value="InterPro"/>
</dbReference>
<dbReference type="PROSITE" id="PS50851">
    <property type="entry name" value="CHEW"/>
    <property type="match status" value="3"/>
</dbReference>
<dbReference type="Gene3D" id="2.40.50.180">
    <property type="entry name" value="CheA-289, Domain 4"/>
    <property type="match status" value="3"/>
</dbReference>
<feature type="domain" description="CheW-like" evidence="5">
    <location>
        <begin position="154"/>
        <end position="299"/>
    </location>
</feature>
<dbReference type="Pfam" id="PF01584">
    <property type="entry name" value="CheW"/>
    <property type="match status" value="3"/>
</dbReference>
<dbReference type="EMBL" id="FQZF01000030">
    <property type="protein sequence ID" value="SHK06568.1"/>
    <property type="molecule type" value="Genomic_DNA"/>
</dbReference>
<evidence type="ECO:0000313" key="6">
    <source>
        <dbReference type="EMBL" id="SHK06568.1"/>
    </source>
</evidence>
<feature type="compositionally biased region" description="Low complexity" evidence="4">
    <location>
        <begin position="486"/>
        <end position="499"/>
    </location>
</feature>
<dbReference type="PANTHER" id="PTHR22617:SF45">
    <property type="entry name" value="CHEMOTAXIS PROTEIN CHEW"/>
    <property type="match status" value="1"/>
</dbReference>
<keyword evidence="7" id="KW-1185">Reference proteome</keyword>
<reference evidence="6 7" key="1">
    <citation type="submission" date="2016-11" db="EMBL/GenBank/DDBJ databases">
        <authorList>
            <person name="Jaros S."/>
            <person name="Januszkiewicz K."/>
            <person name="Wedrychowicz H."/>
        </authorList>
    </citation>
    <scope>NUCLEOTIDE SEQUENCE [LARGE SCALE GENOMIC DNA]</scope>
    <source>
        <strain evidence="6 7">DSM 14916</strain>
    </source>
</reference>
<evidence type="ECO:0000256" key="3">
    <source>
        <dbReference type="ARBA" id="ARBA00022490"/>
    </source>
</evidence>
<feature type="domain" description="CheW-like" evidence="5">
    <location>
        <begin position="320"/>
        <end position="462"/>
    </location>
</feature>
<dbReference type="InterPro" id="IPR002545">
    <property type="entry name" value="CheW-lke_dom"/>
</dbReference>